<name>A0A699U1L9_TANCI</name>
<organism evidence="1">
    <name type="scientific">Tanacetum cinerariifolium</name>
    <name type="common">Dalmatian daisy</name>
    <name type="synonym">Chrysanthemum cinerariifolium</name>
    <dbReference type="NCBI Taxonomy" id="118510"/>
    <lineage>
        <taxon>Eukaryota</taxon>
        <taxon>Viridiplantae</taxon>
        <taxon>Streptophyta</taxon>
        <taxon>Embryophyta</taxon>
        <taxon>Tracheophyta</taxon>
        <taxon>Spermatophyta</taxon>
        <taxon>Magnoliopsida</taxon>
        <taxon>eudicotyledons</taxon>
        <taxon>Gunneridae</taxon>
        <taxon>Pentapetalae</taxon>
        <taxon>asterids</taxon>
        <taxon>campanulids</taxon>
        <taxon>Asterales</taxon>
        <taxon>Asteraceae</taxon>
        <taxon>Asteroideae</taxon>
        <taxon>Anthemideae</taxon>
        <taxon>Anthemidinae</taxon>
        <taxon>Tanacetum</taxon>
    </lineage>
</organism>
<protein>
    <submittedName>
        <fullName evidence="1">Uncharacterized protein</fullName>
    </submittedName>
</protein>
<comment type="caution">
    <text evidence="1">The sequence shown here is derived from an EMBL/GenBank/DDBJ whole genome shotgun (WGS) entry which is preliminary data.</text>
</comment>
<sequence>HQVLLEDDPLGNQQPVVELGVEVVIVGEVIVVECVVLEI</sequence>
<dbReference type="AlphaFoldDB" id="A0A699U1L9"/>
<reference evidence="1" key="1">
    <citation type="journal article" date="2019" name="Sci. Rep.">
        <title>Draft genome of Tanacetum cinerariifolium, the natural source of mosquito coil.</title>
        <authorList>
            <person name="Yamashiro T."/>
            <person name="Shiraishi A."/>
            <person name="Satake H."/>
            <person name="Nakayama K."/>
        </authorList>
    </citation>
    <scope>NUCLEOTIDE SEQUENCE</scope>
</reference>
<proteinExistence type="predicted"/>
<evidence type="ECO:0000313" key="1">
    <source>
        <dbReference type="EMBL" id="GFD17155.1"/>
    </source>
</evidence>
<feature type="non-terminal residue" evidence="1">
    <location>
        <position position="1"/>
    </location>
</feature>
<gene>
    <name evidence="1" type="ORF">Tci_889124</name>
</gene>
<dbReference type="EMBL" id="BKCJ011298304">
    <property type="protein sequence ID" value="GFD17155.1"/>
    <property type="molecule type" value="Genomic_DNA"/>
</dbReference>
<accession>A0A699U1L9</accession>